<dbReference type="InterPro" id="IPR024079">
    <property type="entry name" value="MetalloPept_cat_dom_sf"/>
</dbReference>
<organism evidence="1 2">
    <name type="scientific">Enhygromyxa salina</name>
    <dbReference type="NCBI Taxonomy" id="215803"/>
    <lineage>
        <taxon>Bacteria</taxon>
        <taxon>Pseudomonadati</taxon>
        <taxon>Myxococcota</taxon>
        <taxon>Polyangia</taxon>
        <taxon>Nannocystales</taxon>
        <taxon>Nannocystaceae</taxon>
        <taxon>Enhygromyxa</taxon>
    </lineage>
</organism>
<comment type="caution">
    <text evidence="1">The sequence shown here is derived from an EMBL/GenBank/DDBJ whole genome shotgun (WGS) entry which is preliminary data.</text>
</comment>
<dbReference type="Proteomes" id="UP000237968">
    <property type="component" value="Unassembled WGS sequence"/>
</dbReference>
<proteinExistence type="predicted"/>
<evidence type="ECO:0000313" key="1">
    <source>
        <dbReference type="EMBL" id="PRQ02160.1"/>
    </source>
</evidence>
<sequence>MPPTKWYLNLPKTFPRKLARDLKKKNAGTVINLDVTAGGALAFAFDATVDWTVTYDGSPDADEDYVPAGPTLARARSPRHHNKFKNQLTLPMVTGRTYTVEARRTGHDDQVPLSRQYETWQRVYYTVHYMNQACRAIYDAIRPRITAIFAAANIELKERAVLETRVDELFTTVDSPLLPHLYRTRDKNCALDRAPCHIRMVIVNDLVDVERSWVSFEIDNTTSPEDGQCIRLSTRGDDHEIIVYENDTVVFDTAEPFDERWTKITASTPPIEVPDECVDALADHPMLEFEIDVDGDAALAYLHEASLEGQRDSTWEVTLRGSCRGRWCAEGWFRRYEHAVKVELTLANDAGNKKVAAGHYDRYECWLADGGDTLIIDDPRMVLAETAVQTITVTASGEPLVLDASVATRVSDGCVSIDLSGESSIAEALAVNENTGAITINVVRCGARANGDIDDETDHEFVVPKIGESTTHKDDDRAVQCRFGYKTRNLNVVGDKLLFAAGAKPKFEVEVSAAVSIAAGAWSLNGAGTKLEIDLSADGDLALAAAAMAAGRTVAFKGYFNWRQSFGGYNFGKATHFVALTTKKFGNWDDRVMQKRTVLAFCHEIGHALGLSPKHFRNYNSGVNEVNDRYYTDDQGGTGPHCHYNAELVTAGSAHGRPDTNSGQIWWPRTDGSELCIMYHTLKHDSVAEEFCPICLSHLKRSKAHFT</sequence>
<dbReference type="Gene3D" id="3.40.390.10">
    <property type="entry name" value="Collagenase (Catalytic Domain)"/>
    <property type="match status" value="1"/>
</dbReference>
<dbReference type="AlphaFoldDB" id="A0A2S9YAM4"/>
<dbReference type="GO" id="GO:0008237">
    <property type="term" value="F:metallopeptidase activity"/>
    <property type="evidence" value="ECO:0007669"/>
    <property type="project" value="InterPro"/>
</dbReference>
<keyword evidence="2" id="KW-1185">Reference proteome</keyword>
<gene>
    <name evidence="1" type="ORF">ENSA5_26190</name>
</gene>
<dbReference type="OrthoDB" id="733404at2"/>
<reference evidence="1 2" key="1">
    <citation type="submission" date="2018-03" db="EMBL/GenBank/DDBJ databases">
        <title>Draft Genome Sequences of the Obligatory Marine Myxobacteria Enhygromyxa salina SWB005.</title>
        <authorList>
            <person name="Poehlein A."/>
            <person name="Moghaddam J.A."/>
            <person name="Harms H."/>
            <person name="Alanjari M."/>
            <person name="Koenig G.M."/>
            <person name="Daniel R."/>
            <person name="Schaeberle T.F."/>
        </authorList>
    </citation>
    <scope>NUCLEOTIDE SEQUENCE [LARGE SCALE GENOMIC DNA]</scope>
    <source>
        <strain evidence="1 2">SWB005</strain>
    </source>
</reference>
<evidence type="ECO:0000313" key="2">
    <source>
        <dbReference type="Proteomes" id="UP000237968"/>
    </source>
</evidence>
<name>A0A2S9YAM4_9BACT</name>
<dbReference type="RefSeq" id="WP_106392014.1">
    <property type="nucleotide sequence ID" value="NZ_PVNK01000127.1"/>
</dbReference>
<accession>A0A2S9YAM4</accession>
<dbReference type="SUPFAM" id="SSF55486">
    <property type="entry name" value="Metalloproteases ('zincins'), catalytic domain"/>
    <property type="match status" value="2"/>
</dbReference>
<protein>
    <submittedName>
        <fullName evidence="1">Uncharacterized protein</fullName>
    </submittedName>
</protein>
<dbReference type="EMBL" id="PVNK01000127">
    <property type="protein sequence ID" value="PRQ02160.1"/>
    <property type="molecule type" value="Genomic_DNA"/>
</dbReference>